<dbReference type="PANTHER" id="PTHR43124">
    <property type="entry name" value="PURINE EFFLUX PUMP PBUE"/>
    <property type="match status" value="1"/>
</dbReference>
<evidence type="ECO:0000256" key="6">
    <source>
        <dbReference type="SAM" id="Phobius"/>
    </source>
</evidence>
<feature type="transmembrane region" description="Helical" evidence="6">
    <location>
        <begin position="136"/>
        <end position="158"/>
    </location>
</feature>
<reference evidence="9" key="1">
    <citation type="journal article" date="2019" name="Int. J. Syst. Evol. Microbiol.">
        <title>The Global Catalogue of Microorganisms (GCM) 10K type strain sequencing project: providing services to taxonomists for standard genome sequencing and annotation.</title>
        <authorList>
            <consortium name="The Broad Institute Genomics Platform"/>
            <consortium name="The Broad Institute Genome Sequencing Center for Infectious Disease"/>
            <person name="Wu L."/>
            <person name="Ma J."/>
        </authorList>
    </citation>
    <scope>NUCLEOTIDE SEQUENCE [LARGE SCALE GENOMIC DNA]</scope>
    <source>
        <strain evidence="9">JCM 11136</strain>
    </source>
</reference>
<evidence type="ECO:0000256" key="4">
    <source>
        <dbReference type="ARBA" id="ARBA00022989"/>
    </source>
</evidence>
<dbReference type="PANTHER" id="PTHR43124:SF3">
    <property type="entry name" value="CHLORAMPHENICOL EFFLUX PUMP RV0191"/>
    <property type="match status" value="1"/>
</dbReference>
<feature type="transmembrane region" description="Helical" evidence="6">
    <location>
        <begin position="103"/>
        <end position="124"/>
    </location>
</feature>
<feature type="domain" description="Major facilitator superfamily (MFS) profile" evidence="7">
    <location>
        <begin position="12"/>
        <end position="374"/>
    </location>
</feature>
<evidence type="ECO:0000256" key="2">
    <source>
        <dbReference type="ARBA" id="ARBA00022475"/>
    </source>
</evidence>
<evidence type="ECO:0000313" key="9">
    <source>
        <dbReference type="Proteomes" id="UP001501578"/>
    </source>
</evidence>
<feature type="transmembrane region" description="Helical" evidence="6">
    <location>
        <begin position="209"/>
        <end position="227"/>
    </location>
</feature>
<evidence type="ECO:0000256" key="1">
    <source>
        <dbReference type="ARBA" id="ARBA00004651"/>
    </source>
</evidence>
<evidence type="ECO:0000259" key="7">
    <source>
        <dbReference type="PROSITE" id="PS50850"/>
    </source>
</evidence>
<organism evidence="8 9">
    <name type="scientific">Nonomuraea longicatena</name>
    <dbReference type="NCBI Taxonomy" id="83682"/>
    <lineage>
        <taxon>Bacteria</taxon>
        <taxon>Bacillati</taxon>
        <taxon>Actinomycetota</taxon>
        <taxon>Actinomycetes</taxon>
        <taxon>Streptosporangiales</taxon>
        <taxon>Streptosporangiaceae</taxon>
        <taxon>Nonomuraea</taxon>
    </lineage>
</organism>
<dbReference type="PROSITE" id="PS50850">
    <property type="entry name" value="MFS"/>
    <property type="match status" value="1"/>
</dbReference>
<dbReference type="InterPro" id="IPR020846">
    <property type="entry name" value="MFS_dom"/>
</dbReference>
<evidence type="ECO:0000256" key="5">
    <source>
        <dbReference type="ARBA" id="ARBA00023136"/>
    </source>
</evidence>
<dbReference type="InterPro" id="IPR011701">
    <property type="entry name" value="MFS"/>
</dbReference>
<feature type="transmembrane region" description="Helical" evidence="6">
    <location>
        <begin position="47"/>
        <end position="69"/>
    </location>
</feature>
<dbReference type="RefSeq" id="WP_343949591.1">
    <property type="nucleotide sequence ID" value="NZ_BAAAHQ010000008.1"/>
</dbReference>
<feature type="transmembrane region" description="Helical" evidence="6">
    <location>
        <begin position="12"/>
        <end position="35"/>
    </location>
</feature>
<dbReference type="SUPFAM" id="SSF103473">
    <property type="entry name" value="MFS general substrate transporter"/>
    <property type="match status" value="1"/>
</dbReference>
<evidence type="ECO:0000256" key="3">
    <source>
        <dbReference type="ARBA" id="ARBA00022692"/>
    </source>
</evidence>
<dbReference type="Proteomes" id="UP001501578">
    <property type="component" value="Unassembled WGS sequence"/>
</dbReference>
<dbReference type="Pfam" id="PF07690">
    <property type="entry name" value="MFS_1"/>
    <property type="match status" value="1"/>
</dbReference>
<feature type="transmembrane region" description="Helical" evidence="6">
    <location>
        <begin position="239"/>
        <end position="258"/>
    </location>
</feature>
<keyword evidence="4 6" id="KW-1133">Transmembrane helix</keyword>
<dbReference type="EMBL" id="BAAAHQ010000008">
    <property type="protein sequence ID" value="GAA0922197.1"/>
    <property type="molecule type" value="Genomic_DNA"/>
</dbReference>
<feature type="transmembrane region" description="Helical" evidence="6">
    <location>
        <begin position="164"/>
        <end position="189"/>
    </location>
</feature>
<accession>A0ABP3ZL55</accession>
<feature type="transmembrane region" description="Helical" evidence="6">
    <location>
        <begin position="316"/>
        <end position="335"/>
    </location>
</feature>
<name>A0ABP3ZL55_9ACTN</name>
<keyword evidence="3 6" id="KW-0812">Transmembrane</keyword>
<feature type="transmembrane region" description="Helical" evidence="6">
    <location>
        <begin position="265"/>
        <end position="283"/>
    </location>
</feature>
<keyword evidence="5 6" id="KW-0472">Membrane</keyword>
<feature type="transmembrane region" description="Helical" evidence="6">
    <location>
        <begin position="347"/>
        <end position="365"/>
    </location>
</feature>
<keyword evidence="2" id="KW-1003">Cell membrane</keyword>
<dbReference type="InterPro" id="IPR036259">
    <property type="entry name" value="MFS_trans_sf"/>
</dbReference>
<comment type="caution">
    <text evidence="8">The sequence shown here is derived from an EMBL/GenBank/DDBJ whole genome shotgun (WGS) entry which is preliminary data.</text>
</comment>
<gene>
    <name evidence="8" type="ORF">GCM10009560_21410</name>
</gene>
<dbReference type="Gene3D" id="1.20.1250.20">
    <property type="entry name" value="MFS general substrate transporter like domains"/>
    <property type="match status" value="1"/>
</dbReference>
<evidence type="ECO:0000313" key="8">
    <source>
        <dbReference type="EMBL" id="GAA0922197.1"/>
    </source>
</evidence>
<protein>
    <submittedName>
        <fullName evidence="8">MFS transporter</fullName>
    </submittedName>
</protein>
<proteinExistence type="predicted"/>
<keyword evidence="9" id="KW-1185">Reference proteome</keyword>
<feature type="transmembrane region" description="Helical" evidence="6">
    <location>
        <begin position="78"/>
        <end position="97"/>
    </location>
</feature>
<comment type="subcellular location">
    <subcellularLocation>
        <location evidence="1">Cell membrane</location>
        <topology evidence="1">Multi-pass membrane protein</topology>
    </subcellularLocation>
</comment>
<sequence length="374" mass="37284">MTIDTSRGHWGAVAAIAAGTFTVVTSEMLAVGLLTPIGRDLGVSDGTAGLTMTAPAITAALAAPTLVVATRRVDRRPLMAALMLLLVAANLLAALAPNFTVMVIARVLAGVSIGGFWAFAAALGMRLVPAAGAGRAASLITGGVSVASVVGVPTGTLISSLASWRWAFGIMAVLALAVLVALAALLPAVAPTTVMRLRGVWANPAARPVLFTTALLVIGHFAAYTYIRPFLERADAPVTLTLLVFGLAGVVGNFGAGALGSPRRVFAGIALTIAVATALLPLIDAPILLVALWGLVYGGVAVSCSMWILGAGGGEAGTALLSSIFNAAISAGAFIGGMVVDGVSVTAVMWLAAALALLSAAYAGMSGRSTTNGS</sequence>
<dbReference type="InterPro" id="IPR050189">
    <property type="entry name" value="MFS_Efflux_Transporters"/>
</dbReference>
<feature type="transmembrane region" description="Helical" evidence="6">
    <location>
        <begin position="289"/>
        <end position="309"/>
    </location>
</feature>